<dbReference type="Proteomes" id="UP000018888">
    <property type="component" value="Unassembled WGS sequence"/>
</dbReference>
<organism evidence="2 3">
    <name type="scientific">Rhizophagus irregularis (strain DAOM 181602 / DAOM 197198 / MUCL 43194)</name>
    <name type="common">Arbuscular mycorrhizal fungus</name>
    <name type="synonym">Glomus intraradices</name>
    <dbReference type="NCBI Taxonomy" id="747089"/>
    <lineage>
        <taxon>Eukaryota</taxon>
        <taxon>Fungi</taxon>
        <taxon>Fungi incertae sedis</taxon>
        <taxon>Mucoromycota</taxon>
        <taxon>Glomeromycotina</taxon>
        <taxon>Glomeromycetes</taxon>
        <taxon>Glomerales</taxon>
        <taxon>Glomeraceae</taxon>
        <taxon>Rhizophagus</taxon>
    </lineage>
</organism>
<keyword evidence="1" id="KW-0732">Signal</keyword>
<sequence>MHHSVIVICFCTLNLETKAARDCNDERLSVVNVTFFLLIPWIVKHETSVVFYSILILTCKGNLRYCFYDCFLDKNNYDNYVIVKDNCLIDTTKKANNFLHVIKFYNLPNKLYPFKHRLLYE</sequence>
<protein>
    <submittedName>
        <fullName evidence="2">Uncharacterized protein</fullName>
    </submittedName>
</protein>
<evidence type="ECO:0000256" key="1">
    <source>
        <dbReference type="SAM" id="SignalP"/>
    </source>
</evidence>
<dbReference type="EMBL" id="AUPC02000323">
    <property type="protein sequence ID" value="POG61873.1"/>
    <property type="molecule type" value="Genomic_DNA"/>
</dbReference>
<gene>
    <name evidence="2" type="ORF">GLOIN_2v667626</name>
</gene>
<comment type="caution">
    <text evidence="2">The sequence shown here is derived from an EMBL/GenBank/DDBJ whole genome shotgun (WGS) entry which is preliminary data.</text>
</comment>
<feature type="signal peptide" evidence="1">
    <location>
        <begin position="1"/>
        <end position="19"/>
    </location>
</feature>
<feature type="chain" id="PRO_5015162037" evidence="1">
    <location>
        <begin position="20"/>
        <end position="121"/>
    </location>
</feature>
<evidence type="ECO:0000313" key="2">
    <source>
        <dbReference type="EMBL" id="POG61873.1"/>
    </source>
</evidence>
<name>A0A2P4P925_RHIID</name>
<keyword evidence="3" id="KW-1185">Reference proteome</keyword>
<reference evidence="2 3" key="1">
    <citation type="journal article" date="2013" name="Proc. Natl. Acad. Sci. U.S.A.">
        <title>Genome of an arbuscular mycorrhizal fungus provides insight into the oldest plant symbiosis.</title>
        <authorList>
            <person name="Tisserant E."/>
            <person name="Malbreil M."/>
            <person name="Kuo A."/>
            <person name="Kohler A."/>
            <person name="Symeonidi A."/>
            <person name="Balestrini R."/>
            <person name="Charron P."/>
            <person name="Duensing N."/>
            <person name="Frei Dit Frey N."/>
            <person name="Gianinazzi-Pearson V."/>
            <person name="Gilbert L.B."/>
            <person name="Handa Y."/>
            <person name="Herr J.R."/>
            <person name="Hijri M."/>
            <person name="Koul R."/>
            <person name="Kawaguchi M."/>
            <person name="Krajinski F."/>
            <person name="Lammers P.J."/>
            <person name="Masclaux F.G."/>
            <person name="Murat C."/>
            <person name="Morin E."/>
            <person name="Ndikumana S."/>
            <person name="Pagni M."/>
            <person name="Petitpierre D."/>
            <person name="Requena N."/>
            <person name="Rosikiewicz P."/>
            <person name="Riley R."/>
            <person name="Saito K."/>
            <person name="San Clemente H."/>
            <person name="Shapiro H."/>
            <person name="van Tuinen D."/>
            <person name="Becard G."/>
            <person name="Bonfante P."/>
            <person name="Paszkowski U."/>
            <person name="Shachar-Hill Y.Y."/>
            <person name="Tuskan G.A."/>
            <person name="Young P.W."/>
            <person name="Sanders I.R."/>
            <person name="Henrissat B."/>
            <person name="Rensing S.A."/>
            <person name="Grigoriev I.V."/>
            <person name="Corradi N."/>
            <person name="Roux C."/>
            <person name="Martin F."/>
        </authorList>
    </citation>
    <scope>NUCLEOTIDE SEQUENCE [LARGE SCALE GENOMIC DNA]</scope>
    <source>
        <strain evidence="2 3">DAOM 197198</strain>
    </source>
</reference>
<evidence type="ECO:0000313" key="3">
    <source>
        <dbReference type="Proteomes" id="UP000018888"/>
    </source>
</evidence>
<dbReference type="AlphaFoldDB" id="A0A2P4P925"/>
<accession>A0A2P4P925</accession>
<proteinExistence type="predicted"/>
<reference evidence="2 3" key="2">
    <citation type="journal article" date="2018" name="New Phytol.">
        <title>High intraspecific genome diversity in the model arbuscular mycorrhizal symbiont Rhizophagus irregularis.</title>
        <authorList>
            <person name="Chen E.C.H."/>
            <person name="Morin E."/>
            <person name="Beaudet D."/>
            <person name="Noel J."/>
            <person name="Yildirir G."/>
            <person name="Ndikumana S."/>
            <person name="Charron P."/>
            <person name="St-Onge C."/>
            <person name="Giorgi J."/>
            <person name="Kruger M."/>
            <person name="Marton T."/>
            <person name="Ropars J."/>
            <person name="Grigoriev I.V."/>
            <person name="Hainaut M."/>
            <person name="Henrissat B."/>
            <person name="Roux C."/>
            <person name="Martin F."/>
            <person name="Corradi N."/>
        </authorList>
    </citation>
    <scope>NUCLEOTIDE SEQUENCE [LARGE SCALE GENOMIC DNA]</scope>
    <source>
        <strain evidence="2 3">DAOM 197198</strain>
    </source>
</reference>